<comment type="caution">
    <text evidence="2">The sequence shown here is derived from an EMBL/GenBank/DDBJ whole genome shotgun (WGS) entry which is preliminary data.</text>
</comment>
<protein>
    <recommendedName>
        <fullName evidence="4">NMT1/THI5 like protein</fullName>
    </recommendedName>
</protein>
<keyword evidence="1" id="KW-0812">Transmembrane</keyword>
<dbReference type="Pfam" id="PF16868">
    <property type="entry name" value="NMT1_3"/>
    <property type="match status" value="1"/>
</dbReference>
<dbReference type="PANTHER" id="PTHR42941:SF1">
    <property type="entry name" value="SLL1037 PROTEIN"/>
    <property type="match status" value="1"/>
</dbReference>
<accession>A0A1L8CMC2</accession>
<dbReference type="Gene3D" id="3.40.190.10">
    <property type="entry name" value="Periplasmic binding protein-like II"/>
    <property type="match status" value="2"/>
</dbReference>
<evidence type="ECO:0000256" key="1">
    <source>
        <dbReference type="SAM" id="Phobius"/>
    </source>
</evidence>
<evidence type="ECO:0000313" key="3">
    <source>
        <dbReference type="Proteomes" id="UP000231632"/>
    </source>
</evidence>
<dbReference type="STRING" id="1921010.MMIC_P1006"/>
<feature type="transmembrane region" description="Helical" evidence="1">
    <location>
        <begin position="327"/>
        <end position="346"/>
    </location>
</feature>
<gene>
    <name evidence="2" type="ORF">MMIC_P1006</name>
</gene>
<evidence type="ECO:0008006" key="4">
    <source>
        <dbReference type="Google" id="ProtNLM"/>
    </source>
</evidence>
<organism evidence="2 3">
    <name type="scientific">Mariprofundus micogutta</name>
    <dbReference type="NCBI Taxonomy" id="1921010"/>
    <lineage>
        <taxon>Bacteria</taxon>
        <taxon>Pseudomonadati</taxon>
        <taxon>Pseudomonadota</taxon>
        <taxon>Candidatius Mariprofundia</taxon>
        <taxon>Mariprofundales</taxon>
        <taxon>Mariprofundaceae</taxon>
        <taxon>Mariprofundus</taxon>
    </lineage>
</organism>
<sequence>MIGDKLKTILPALLLTLLGFAVAYQFVDPAPPSELTFSAGSKQGAYYAHALAYRDYLKQRGITVNILESAGSLENVERLKSAGADVAFVQSGIADPEDVELMSLGSMYYEPLWVFVRANSPFKSLNALKGASVAVGAEGSGTRVLSLQLLKENGVDASNSSLLPESGSDAIASLLTGRVDAVFLVASARAETVYQLNRNAKVRLLDFDRADAYTRRIPTLSALTLPQGALDLGRDEPRQDMQLLAATATLMVNANLHPALQDLLMQAAAHVHGGRSLFSTAGEFPTALYTALPLSKEAERYYKSGPSFLQRYLPFWAATLVDRLKVMLLPFIALLIPLFKVMPPLYRWRVRSRIYRWYEELSRIDEALADGFDQTLLDELDRIETDIRQVHVPLSYADELYNLRMHLSLIRDSAEKERNEYE</sequence>
<proteinExistence type="predicted"/>
<keyword evidence="1" id="KW-1133">Transmembrane helix</keyword>
<keyword evidence="1" id="KW-0472">Membrane</keyword>
<name>A0A1L8CMC2_9PROT</name>
<reference evidence="2 3" key="1">
    <citation type="journal article" date="2017" name="Arch. Microbiol.">
        <title>Mariprofundus micogutta sp. nov., a novel iron-oxidizing zetaproteobacterium isolated from a deep-sea hydrothermal field at the Bayonnaise knoll of the Izu-Ogasawara arc, and a description of Mariprofundales ord. nov. and Zetaproteobacteria classis nov.</title>
        <authorList>
            <person name="Makita H."/>
            <person name="Tanaka E."/>
            <person name="Mitsunobu S."/>
            <person name="Miyazaki M."/>
            <person name="Nunoura T."/>
            <person name="Uematsu K."/>
            <person name="Takaki Y."/>
            <person name="Nishi S."/>
            <person name="Shimamura S."/>
            <person name="Takai K."/>
        </authorList>
    </citation>
    <scope>NUCLEOTIDE SEQUENCE [LARGE SCALE GENOMIC DNA]</scope>
    <source>
        <strain evidence="2 3">ET2</strain>
    </source>
</reference>
<evidence type="ECO:0000313" key="2">
    <source>
        <dbReference type="EMBL" id="GAV20045.1"/>
    </source>
</evidence>
<dbReference type="InterPro" id="IPR011852">
    <property type="entry name" value="TRAP_TAXI"/>
</dbReference>
<dbReference type="Proteomes" id="UP000231632">
    <property type="component" value="Unassembled WGS sequence"/>
</dbReference>
<dbReference type="EMBL" id="BDFD01000007">
    <property type="protein sequence ID" value="GAV20045.1"/>
    <property type="molecule type" value="Genomic_DNA"/>
</dbReference>
<dbReference type="SUPFAM" id="SSF53850">
    <property type="entry name" value="Periplasmic binding protein-like II"/>
    <property type="match status" value="1"/>
</dbReference>
<dbReference type="RefSeq" id="WP_072659374.1">
    <property type="nucleotide sequence ID" value="NZ_BDFD01000007.1"/>
</dbReference>
<dbReference type="PANTHER" id="PTHR42941">
    <property type="entry name" value="SLL1037 PROTEIN"/>
    <property type="match status" value="1"/>
</dbReference>
<keyword evidence="3" id="KW-1185">Reference proteome</keyword>
<dbReference type="NCBIfam" id="TIGR02122">
    <property type="entry name" value="TRAP_TAXI"/>
    <property type="match status" value="1"/>
</dbReference>
<dbReference type="AlphaFoldDB" id="A0A1L8CMC2"/>